<evidence type="ECO:0000256" key="2">
    <source>
        <dbReference type="ARBA" id="ARBA00022448"/>
    </source>
</evidence>
<dbReference type="SMART" id="SM00382">
    <property type="entry name" value="AAA"/>
    <property type="match status" value="1"/>
</dbReference>
<keyword evidence="6" id="KW-1278">Translocase</keyword>
<keyword evidence="3" id="KW-1003">Cell membrane</keyword>
<dbReference type="KEGG" id="orz:FNH13_12580"/>
<feature type="region of interest" description="Disordered" evidence="9">
    <location>
        <begin position="1"/>
        <end position="35"/>
    </location>
</feature>
<dbReference type="CDD" id="cd03230">
    <property type="entry name" value="ABC_DR_subfamily_A"/>
    <property type="match status" value="1"/>
</dbReference>
<keyword evidence="12" id="KW-1185">Reference proteome</keyword>
<dbReference type="InterPro" id="IPR003439">
    <property type="entry name" value="ABC_transporter-like_ATP-bd"/>
</dbReference>
<dbReference type="PANTHER" id="PTHR42711">
    <property type="entry name" value="ABC TRANSPORTER ATP-BINDING PROTEIN"/>
    <property type="match status" value="1"/>
</dbReference>
<feature type="compositionally biased region" description="Low complexity" evidence="9">
    <location>
        <begin position="1"/>
        <end position="32"/>
    </location>
</feature>
<evidence type="ECO:0000256" key="3">
    <source>
        <dbReference type="ARBA" id="ARBA00022475"/>
    </source>
</evidence>
<comment type="subcellular location">
    <subcellularLocation>
        <location evidence="1">Cell membrane</location>
        <topology evidence="1">Peripheral membrane protein</topology>
    </subcellularLocation>
</comment>
<dbReference type="InterPro" id="IPR027417">
    <property type="entry name" value="P-loop_NTPase"/>
</dbReference>
<dbReference type="InterPro" id="IPR003593">
    <property type="entry name" value="AAA+_ATPase"/>
</dbReference>
<evidence type="ECO:0000313" key="11">
    <source>
        <dbReference type="EMBL" id="QDO90394.1"/>
    </source>
</evidence>
<proteinExistence type="predicted"/>
<evidence type="ECO:0000256" key="9">
    <source>
        <dbReference type="SAM" id="MobiDB-lite"/>
    </source>
</evidence>
<feature type="domain" description="ABC transporter" evidence="10">
    <location>
        <begin position="36"/>
        <end position="261"/>
    </location>
</feature>
<reference evidence="11 12" key="1">
    <citation type="submission" date="2019-07" db="EMBL/GenBank/DDBJ databases">
        <title>complete genome sequencing of Ornithinimicrobium sp. H23M54.</title>
        <authorList>
            <person name="Bae J.-W."/>
            <person name="Lee S.-Y."/>
        </authorList>
    </citation>
    <scope>NUCLEOTIDE SEQUENCE [LARGE SCALE GENOMIC DNA]</scope>
    <source>
        <strain evidence="11 12">H23M54</strain>
    </source>
</reference>
<dbReference type="PROSITE" id="PS00211">
    <property type="entry name" value="ABC_TRANSPORTER_1"/>
    <property type="match status" value="1"/>
</dbReference>
<dbReference type="EMBL" id="CP041616">
    <property type="protein sequence ID" value="QDO90394.1"/>
    <property type="molecule type" value="Genomic_DNA"/>
</dbReference>
<evidence type="ECO:0000256" key="1">
    <source>
        <dbReference type="ARBA" id="ARBA00004202"/>
    </source>
</evidence>
<keyword evidence="4" id="KW-0547">Nucleotide-binding</keyword>
<dbReference type="Gene3D" id="3.40.50.300">
    <property type="entry name" value="P-loop containing nucleotide triphosphate hydrolases"/>
    <property type="match status" value="1"/>
</dbReference>
<sequence length="353" mass="37121">MPRPATSSPATSSPASLQPATTSSPATSSPATEPVVRVSGLRKTYGDKVAVADVSFEVGRGEILGILGQNGAGKTTTVEALAGLRTADAGSVSVLGLDPQSDPAPVREVLGVQLQESRLPAKLRVREALRLYASFYTAPKDPEELITLLGLQDTRDTAYENLSGGQKQRLSIALALVGNPQIAILDELTTGLDPQARRETWDLIEAVRDSGVTILLVTHFMDEAQRLCDRVIVIDDGRVIAQGTPSGLARQGRTGVTFRLTLQEPLKDVAMLRALPSVTHLTSADATTTVSAGQRQTDSGTQLEVTGGATVLPDVIIALHSRGIVPAEVQTITPSLEDAFVALVGHPSEKVSS</sequence>
<evidence type="ECO:0000256" key="5">
    <source>
        <dbReference type="ARBA" id="ARBA00022840"/>
    </source>
</evidence>
<evidence type="ECO:0000259" key="10">
    <source>
        <dbReference type="PROSITE" id="PS50893"/>
    </source>
</evidence>
<dbReference type="GO" id="GO:0005524">
    <property type="term" value="F:ATP binding"/>
    <property type="evidence" value="ECO:0007669"/>
    <property type="project" value="UniProtKB-KW"/>
</dbReference>
<evidence type="ECO:0000256" key="4">
    <source>
        <dbReference type="ARBA" id="ARBA00022741"/>
    </source>
</evidence>
<dbReference type="FunFam" id="3.40.50.300:FF:000589">
    <property type="entry name" value="ABC transporter, ATP-binding subunit"/>
    <property type="match status" value="1"/>
</dbReference>
<dbReference type="GO" id="GO:0046677">
    <property type="term" value="P:response to antibiotic"/>
    <property type="evidence" value="ECO:0007669"/>
    <property type="project" value="UniProtKB-KW"/>
</dbReference>
<dbReference type="GO" id="GO:0005886">
    <property type="term" value="C:plasma membrane"/>
    <property type="evidence" value="ECO:0007669"/>
    <property type="project" value="UniProtKB-SubCell"/>
</dbReference>
<dbReference type="SUPFAM" id="SSF52540">
    <property type="entry name" value="P-loop containing nucleoside triphosphate hydrolases"/>
    <property type="match status" value="1"/>
</dbReference>
<dbReference type="OrthoDB" id="9804819at2"/>
<keyword evidence="2" id="KW-0813">Transport</keyword>
<gene>
    <name evidence="11" type="ORF">FNH13_12580</name>
</gene>
<dbReference type="InterPro" id="IPR050763">
    <property type="entry name" value="ABC_transporter_ATP-binding"/>
</dbReference>
<evidence type="ECO:0000256" key="8">
    <source>
        <dbReference type="ARBA" id="ARBA00023251"/>
    </source>
</evidence>
<keyword evidence="7" id="KW-0472">Membrane</keyword>
<dbReference type="PANTHER" id="PTHR42711:SF16">
    <property type="entry name" value="ABC TRANSPORTER ATP-BINDING PROTEIN"/>
    <property type="match status" value="1"/>
</dbReference>
<dbReference type="Proteomes" id="UP000315395">
    <property type="component" value="Chromosome"/>
</dbReference>
<keyword evidence="5 11" id="KW-0067">ATP-binding</keyword>
<accession>A0A516GFU2</accession>
<keyword evidence="8" id="KW-0046">Antibiotic resistance</keyword>
<evidence type="ECO:0000256" key="7">
    <source>
        <dbReference type="ARBA" id="ARBA00023136"/>
    </source>
</evidence>
<name>A0A516GFU2_9MICO</name>
<dbReference type="Pfam" id="PF00005">
    <property type="entry name" value="ABC_tran"/>
    <property type="match status" value="1"/>
</dbReference>
<organism evidence="11 12">
    <name type="scientific">Ornithinimicrobium ciconiae</name>
    <dbReference type="NCBI Taxonomy" id="2594265"/>
    <lineage>
        <taxon>Bacteria</taxon>
        <taxon>Bacillati</taxon>
        <taxon>Actinomycetota</taxon>
        <taxon>Actinomycetes</taxon>
        <taxon>Micrococcales</taxon>
        <taxon>Ornithinimicrobiaceae</taxon>
        <taxon>Ornithinimicrobium</taxon>
    </lineage>
</organism>
<dbReference type="InterPro" id="IPR017871">
    <property type="entry name" value="ABC_transporter-like_CS"/>
</dbReference>
<evidence type="ECO:0000256" key="6">
    <source>
        <dbReference type="ARBA" id="ARBA00022967"/>
    </source>
</evidence>
<evidence type="ECO:0000313" key="12">
    <source>
        <dbReference type="Proteomes" id="UP000315395"/>
    </source>
</evidence>
<dbReference type="PROSITE" id="PS50893">
    <property type="entry name" value="ABC_TRANSPORTER_2"/>
    <property type="match status" value="1"/>
</dbReference>
<protein>
    <submittedName>
        <fullName evidence="11">ABC transporter ATP-binding protein</fullName>
    </submittedName>
</protein>
<dbReference type="GO" id="GO:0016887">
    <property type="term" value="F:ATP hydrolysis activity"/>
    <property type="evidence" value="ECO:0007669"/>
    <property type="project" value="InterPro"/>
</dbReference>
<dbReference type="AlphaFoldDB" id="A0A516GFU2"/>